<comment type="catalytic activity">
    <reaction evidence="15">
        <text>2'-deoxyribonucleotide-(2'-deoxyribose 5'-phosphate)-2'-deoxyribonucleotide-DNA = a 3'-end 2'-deoxyribonucleotide-(2,3-dehydro-2,3-deoxyribose 5'-phosphate)-DNA + a 5'-end 5'-phospho-2'-deoxyribonucleoside-DNA + H(+)</text>
        <dbReference type="Rhea" id="RHEA:66592"/>
        <dbReference type="Rhea" id="RHEA-COMP:13180"/>
        <dbReference type="Rhea" id="RHEA-COMP:16897"/>
        <dbReference type="Rhea" id="RHEA-COMP:17067"/>
        <dbReference type="ChEBI" id="CHEBI:15378"/>
        <dbReference type="ChEBI" id="CHEBI:136412"/>
        <dbReference type="ChEBI" id="CHEBI:157695"/>
        <dbReference type="ChEBI" id="CHEBI:167181"/>
        <dbReference type="EC" id="4.2.99.18"/>
    </reaction>
</comment>
<keyword evidence="13" id="KW-0511">Multifunctional enzyme</keyword>
<keyword evidence="14" id="KW-0326">Glycosidase</keyword>
<evidence type="ECO:0000256" key="14">
    <source>
        <dbReference type="ARBA" id="ARBA00023295"/>
    </source>
</evidence>
<dbReference type="SUPFAM" id="SSF81624">
    <property type="entry name" value="N-terminal domain of MutM-like DNA repair proteins"/>
    <property type="match status" value="1"/>
</dbReference>
<dbReference type="Gene3D" id="1.10.8.50">
    <property type="match status" value="1"/>
</dbReference>
<dbReference type="GO" id="GO:0034039">
    <property type="term" value="F:8-oxo-7,8-dihydroguanine DNA N-glycosylase activity"/>
    <property type="evidence" value="ECO:0007669"/>
    <property type="project" value="TreeGrafter"/>
</dbReference>
<evidence type="ECO:0000256" key="1">
    <source>
        <dbReference type="ARBA" id="ARBA00001668"/>
    </source>
</evidence>
<dbReference type="Pfam" id="PF01149">
    <property type="entry name" value="Fapy_DNA_glyco"/>
    <property type="match status" value="1"/>
</dbReference>
<evidence type="ECO:0000256" key="11">
    <source>
        <dbReference type="ARBA" id="ARBA00023204"/>
    </source>
</evidence>
<dbReference type="SUPFAM" id="SSF46946">
    <property type="entry name" value="S13-like H2TH domain"/>
    <property type="match status" value="1"/>
</dbReference>
<evidence type="ECO:0000256" key="15">
    <source>
        <dbReference type="ARBA" id="ARBA00044632"/>
    </source>
</evidence>
<dbReference type="EMBL" id="CWGI01000001">
    <property type="protein sequence ID" value="CRX37020.1"/>
    <property type="molecule type" value="Genomic_DNA"/>
</dbReference>
<evidence type="ECO:0000256" key="16">
    <source>
        <dbReference type="PROSITE-ProRule" id="PRU00391"/>
    </source>
</evidence>
<reference evidence="20" key="1">
    <citation type="submission" date="2015-05" db="EMBL/GenBank/DDBJ databases">
        <authorList>
            <person name="Collingro A."/>
        </authorList>
    </citation>
    <scope>NUCLEOTIDE SEQUENCE [LARGE SCALE GENOMIC DNA]</scope>
    <source>
        <strain evidence="20">Ps</strain>
    </source>
</reference>
<proteinExistence type="inferred from homology"/>
<dbReference type="PANTHER" id="PTHR22993:SF9">
    <property type="entry name" value="FORMAMIDOPYRIMIDINE-DNA GLYCOSYLASE"/>
    <property type="match status" value="1"/>
</dbReference>
<feature type="domain" description="FPG-type" evidence="17">
    <location>
        <begin position="241"/>
        <end position="275"/>
    </location>
</feature>
<keyword evidence="11" id="KW-0234">DNA repair</keyword>
<evidence type="ECO:0000256" key="8">
    <source>
        <dbReference type="ARBA" id="ARBA00022801"/>
    </source>
</evidence>
<keyword evidence="8" id="KW-0378">Hydrolase</keyword>
<evidence type="ECO:0000256" key="3">
    <source>
        <dbReference type="ARBA" id="ARBA00009409"/>
    </source>
</evidence>
<evidence type="ECO:0000259" key="17">
    <source>
        <dbReference type="PROSITE" id="PS51066"/>
    </source>
</evidence>
<dbReference type="InterPro" id="IPR010979">
    <property type="entry name" value="Ribosomal_uS13-like_H2TH"/>
</dbReference>
<evidence type="ECO:0000313" key="20">
    <source>
        <dbReference type="Proteomes" id="UP000242141"/>
    </source>
</evidence>
<dbReference type="GO" id="GO:0140078">
    <property type="term" value="F:class I DNA-(apurinic or apyrimidinic site) endonuclease activity"/>
    <property type="evidence" value="ECO:0007669"/>
    <property type="project" value="UniProtKB-EC"/>
</dbReference>
<evidence type="ECO:0000259" key="18">
    <source>
        <dbReference type="PROSITE" id="PS51068"/>
    </source>
</evidence>
<keyword evidence="6" id="KW-0227">DNA damage</keyword>
<evidence type="ECO:0000256" key="5">
    <source>
        <dbReference type="ARBA" id="ARBA00022723"/>
    </source>
</evidence>
<feature type="domain" description="Formamidopyrimidine-DNA glycosylase catalytic" evidence="18">
    <location>
        <begin position="2"/>
        <end position="118"/>
    </location>
</feature>
<dbReference type="InterPro" id="IPR035937">
    <property type="entry name" value="FPG_N"/>
</dbReference>
<evidence type="ECO:0000256" key="9">
    <source>
        <dbReference type="ARBA" id="ARBA00022833"/>
    </source>
</evidence>
<dbReference type="GO" id="GO:0006284">
    <property type="term" value="P:base-excision repair"/>
    <property type="evidence" value="ECO:0007669"/>
    <property type="project" value="InterPro"/>
</dbReference>
<dbReference type="PROSITE" id="PS51066">
    <property type="entry name" value="ZF_FPG_2"/>
    <property type="match status" value="1"/>
</dbReference>
<evidence type="ECO:0000256" key="6">
    <source>
        <dbReference type="ARBA" id="ARBA00022763"/>
    </source>
</evidence>
<comment type="catalytic activity">
    <reaction evidence="1">
        <text>Hydrolysis of DNA containing ring-opened 7-methylguanine residues, releasing 2,6-diamino-4-hydroxy-5-(N-methyl)formamidopyrimidine.</text>
        <dbReference type="EC" id="3.2.2.23"/>
    </reaction>
</comment>
<sequence length="284" mass="33057">MPELPEVTVVAKQLKEILLKENQKVNYMNLYCDKALRNVEKTKLENLRDFKIINVFQIAKNLIIEAEEKYLVLHLRMEGNFKLLKKAILNQNDLKHTILSFKLNGDNWLLFDDHRKFATVDLFDNNKQIKDHTFFKNLGPEPWDIDFKKFYQKIKNNRSTIKSLLLSQKHLSGLGNIYVDEVLYRTKIHPQEISKNITKDQFQKIIDASILILKASIEDGGSTIKTFKSFGTKGNFQQKLMVHGRKGLNCKICNAKIEKIVVAGRGTYFCPLEQILKSNKENVW</sequence>
<dbReference type="PANTHER" id="PTHR22993">
    <property type="entry name" value="FORMAMIDOPYRIMIDINE-DNA GLYCOSYLASE"/>
    <property type="match status" value="1"/>
</dbReference>
<organism evidence="19 20">
    <name type="scientific">Candidatus Hepatoplasma crinochetorum</name>
    <dbReference type="NCBI Taxonomy" id="295596"/>
    <lineage>
        <taxon>Bacteria</taxon>
        <taxon>Bacillati</taxon>
        <taxon>Mycoplasmatota</taxon>
        <taxon>Mollicutes</taxon>
        <taxon>Candidatus Hepatoplasmataceae</taxon>
        <taxon>Candidatus Hepatoplasma</taxon>
    </lineage>
</organism>
<dbReference type="InterPro" id="IPR000214">
    <property type="entry name" value="Znf_DNA_glyclase/AP_lyase"/>
</dbReference>
<dbReference type="PROSITE" id="PS51068">
    <property type="entry name" value="FPG_CAT"/>
    <property type="match status" value="1"/>
</dbReference>
<dbReference type="SUPFAM" id="SSF57716">
    <property type="entry name" value="Glucocorticoid receptor-like (DNA-binding domain)"/>
    <property type="match status" value="1"/>
</dbReference>
<dbReference type="GO" id="GO:0008270">
    <property type="term" value="F:zinc ion binding"/>
    <property type="evidence" value="ECO:0007669"/>
    <property type="project" value="UniProtKB-KW"/>
</dbReference>
<dbReference type="InterPro" id="IPR015886">
    <property type="entry name" value="H2TH_FPG"/>
</dbReference>
<dbReference type="Gene3D" id="3.20.190.10">
    <property type="entry name" value="MutM-like, N-terminal"/>
    <property type="match status" value="1"/>
</dbReference>
<evidence type="ECO:0000256" key="7">
    <source>
        <dbReference type="ARBA" id="ARBA00022771"/>
    </source>
</evidence>
<keyword evidence="7 16" id="KW-0863">Zinc-finger</keyword>
<comment type="subunit">
    <text evidence="4">Monomer.</text>
</comment>
<keyword evidence="12" id="KW-0456">Lyase</keyword>
<keyword evidence="5" id="KW-0479">Metal-binding</keyword>
<dbReference type="GO" id="GO:0003684">
    <property type="term" value="F:damaged DNA binding"/>
    <property type="evidence" value="ECO:0007669"/>
    <property type="project" value="InterPro"/>
</dbReference>
<dbReference type="InterPro" id="IPR020629">
    <property type="entry name" value="FPG_Glyclase"/>
</dbReference>
<dbReference type="InterPro" id="IPR010663">
    <property type="entry name" value="Znf_FPG/IleRS"/>
</dbReference>
<dbReference type="GO" id="GO:0003690">
    <property type="term" value="F:double-stranded DNA binding"/>
    <property type="evidence" value="ECO:0007669"/>
    <property type="project" value="UniProtKB-ARBA"/>
</dbReference>
<dbReference type="NCBIfam" id="TIGR00577">
    <property type="entry name" value="fpg"/>
    <property type="match status" value="1"/>
</dbReference>
<dbReference type="NCBIfam" id="NF002211">
    <property type="entry name" value="PRK01103.1"/>
    <property type="match status" value="1"/>
</dbReference>
<dbReference type="Proteomes" id="UP000242141">
    <property type="component" value="Unassembled WGS sequence"/>
</dbReference>
<accession>A0A0G7ZLJ6</accession>
<gene>
    <name evidence="19" type="ORF">HEPPS_02200</name>
</gene>
<evidence type="ECO:0000313" key="19">
    <source>
        <dbReference type="EMBL" id="CRX37020.1"/>
    </source>
</evidence>
<dbReference type="FunFam" id="1.10.8.50:FF:000003">
    <property type="entry name" value="Formamidopyrimidine-DNA glycosylase"/>
    <property type="match status" value="1"/>
</dbReference>
<evidence type="ECO:0000256" key="4">
    <source>
        <dbReference type="ARBA" id="ARBA00011245"/>
    </source>
</evidence>
<dbReference type="SMART" id="SM00898">
    <property type="entry name" value="Fapy_DNA_glyco"/>
    <property type="match status" value="1"/>
</dbReference>
<protein>
    <submittedName>
        <fullName evidence="19">| mutM / Formamidopyrimidine-DNA glycosylase |:503721 Reverse</fullName>
    </submittedName>
</protein>
<keyword evidence="10" id="KW-0238">DNA-binding</keyword>
<dbReference type="InterPro" id="IPR012319">
    <property type="entry name" value="FPG_cat"/>
</dbReference>
<evidence type="ECO:0000256" key="12">
    <source>
        <dbReference type="ARBA" id="ARBA00023239"/>
    </source>
</evidence>
<dbReference type="AlphaFoldDB" id="A0A0G7ZLJ6"/>
<dbReference type="Pfam" id="PF06831">
    <property type="entry name" value="H2TH"/>
    <property type="match status" value="1"/>
</dbReference>
<name>A0A0G7ZLJ6_9MOLU</name>
<evidence type="ECO:0000256" key="10">
    <source>
        <dbReference type="ARBA" id="ARBA00023125"/>
    </source>
</evidence>
<dbReference type="Pfam" id="PF06827">
    <property type="entry name" value="zf-FPG_IleRS"/>
    <property type="match status" value="1"/>
</dbReference>
<comment type="similarity">
    <text evidence="3">Belongs to the FPG family.</text>
</comment>
<keyword evidence="20" id="KW-1185">Reference proteome</keyword>
<evidence type="ECO:0000256" key="13">
    <source>
        <dbReference type="ARBA" id="ARBA00023268"/>
    </source>
</evidence>
<dbReference type="SMART" id="SM01232">
    <property type="entry name" value="H2TH"/>
    <property type="match status" value="1"/>
</dbReference>
<comment type="cofactor">
    <cofactor evidence="2">
        <name>Zn(2+)</name>
        <dbReference type="ChEBI" id="CHEBI:29105"/>
    </cofactor>
</comment>
<keyword evidence="9" id="KW-0862">Zinc</keyword>
<evidence type="ECO:0000256" key="2">
    <source>
        <dbReference type="ARBA" id="ARBA00001947"/>
    </source>
</evidence>